<accession>A0ABN1BFZ7</accession>
<reference evidence="4 5" key="1">
    <citation type="journal article" date="2019" name="Int. J. Syst. Evol. Microbiol.">
        <title>The Global Catalogue of Microorganisms (GCM) 10K type strain sequencing project: providing services to taxonomists for standard genome sequencing and annotation.</title>
        <authorList>
            <consortium name="The Broad Institute Genomics Platform"/>
            <consortium name="The Broad Institute Genome Sequencing Center for Infectious Disease"/>
            <person name="Wu L."/>
            <person name="Ma J."/>
        </authorList>
    </citation>
    <scope>NUCLEOTIDE SEQUENCE [LARGE SCALE GENOMIC DNA]</scope>
    <source>
        <strain evidence="4 5">JCM 12389</strain>
    </source>
</reference>
<comment type="subunit">
    <text evidence="2">Heterodimer of SbcC and SbcD.</text>
</comment>
<evidence type="ECO:0000313" key="5">
    <source>
        <dbReference type="Proteomes" id="UP001500880"/>
    </source>
</evidence>
<protein>
    <recommendedName>
        <fullName evidence="3">Nuclease SbcCD subunit C</fullName>
    </recommendedName>
</protein>
<organism evidence="4 5">
    <name type="scientific">Salinibacillus aidingensis</name>
    <dbReference type="NCBI Taxonomy" id="237684"/>
    <lineage>
        <taxon>Bacteria</taxon>
        <taxon>Bacillati</taxon>
        <taxon>Bacillota</taxon>
        <taxon>Bacilli</taxon>
        <taxon>Bacillales</taxon>
        <taxon>Bacillaceae</taxon>
        <taxon>Salinibacillus</taxon>
    </lineage>
</organism>
<dbReference type="PANTHER" id="PTHR32114">
    <property type="entry name" value="ABC TRANSPORTER ABCH.3"/>
    <property type="match status" value="1"/>
</dbReference>
<proteinExistence type="inferred from homology"/>
<dbReference type="Proteomes" id="UP001500880">
    <property type="component" value="Unassembled WGS sequence"/>
</dbReference>
<comment type="similarity">
    <text evidence="1">Belongs to the SMC family. SbcC subfamily.</text>
</comment>
<comment type="caution">
    <text evidence="4">The sequence shown here is derived from an EMBL/GenBank/DDBJ whole genome shotgun (WGS) entry which is preliminary data.</text>
</comment>
<dbReference type="PANTHER" id="PTHR32114:SF2">
    <property type="entry name" value="ABC TRANSPORTER ABCH.3"/>
    <property type="match status" value="1"/>
</dbReference>
<evidence type="ECO:0000313" key="4">
    <source>
        <dbReference type="EMBL" id="GAA0496924.1"/>
    </source>
</evidence>
<dbReference type="SUPFAM" id="SSF52540">
    <property type="entry name" value="P-loop containing nucleoside triphosphate hydrolases"/>
    <property type="match status" value="1"/>
</dbReference>
<dbReference type="Gene3D" id="3.40.50.300">
    <property type="entry name" value="P-loop containing nucleotide triphosphate hydrolases"/>
    <property type="match status" value="1"/>
</dbReference>
<sequence>MLIHINELNIKLDENNNLLDQIDLFLKGHKRVQTSLLNKYLEEQSKNINYYFKQISPHAFYKKIKLVAAKGELYILLMEQDGEIINDDLEELKQEVNASLTFSAAQSTILALSVFLSLNTTHSWSDLKILGIDDPFQNLDDVNIYSFVDVIGTLINRNQKQIFLSTHNNDFFKLINSKLNIEDNEIGNITFLSYNKDKMLISSNVHSSK</sequence>
<gene>
    <name evidence="4" type="ORF">GCM10008986_24860</name>
</gene>
<evidence type="ECO:0000256" key="2">
    <source>
        <dbReference type="ARBA" id="ARBA00011322"/>
    </source>
</evidence>
<dbReference type="RefSeq" id="WP_343841610.1">
    <property type="nucleotide sequence ID" value="NZ_BAAADO010000005.1"/>
</dbReference>
<keyword evidence="5" id="KW-1185">Reference proteome</keyword>
<dbReference type="EMBL" id="BAAADO010000005">
    <property type="protein sequence ID" value="GAA0496924.1"/>
    <property type="molecule type" value="Genomic_DNA"/>
</dbReference>
<name>A0ABN1BFZ7_9BACI</name>
<dbReference type="InterPro" id="IPR027417">
    <property type="entry name" value="P-loop_NTPase"/>
</dbReference>
<evidence type="ECO:0000256" key="3">
    <source>
        <dbReference type="ARBA" id="ARBA00013368"/>
    </source>
</evidence>
<evidence type="ECO:0000256" key="1">
    <source>
        <dbReference type="ARBA" id="ARBA00006930"/>
    </source>
</evidence>